<dbReference type="Gene3D" id="2.60.40.3710">
    <property type="match status" value="1"/>
</dbReference>
<name>A0ABW2EBQ6_9ACTN</name>
<dbReference type="Proteomes" id="UP001596409">
    <property type="component" value="Unassembled WGS sequence"/>
</dbReference>
<feature type="region of interest" description="Disordered" evidence="8">
    <location>
        <begin position="91"/>
        <end position="113"/>
    </location>
</feature>
<evidence type="ECO:0000313" key="11">
    <source>
        <dbReference type="EMBL" id="MFC7017616.1"/>
    </source>
</evidence>
<keyword evidence="2" id="KW-0808">Transferase</keyword>
<reference evidence="12" key="1">
    <citation type="journal article" date="2019" name="Int. J. Syst. Evol. Microbiol.">
        <title>The Global Catalogue of Microorganisms (GCM) 10K type strain sequencing project: providing services to taxonomists for standard genome sequencing and annotation.</title>
        <authorList>
            <consortium name="The Broad Institute Genomics Platform"/>
            <consortium name="The Broad Institute Genome Sequencing Center for Infectious Disease"/>
            <person name="Wu L."/>
            <person name="Ma J."/>
        </authorList>
    </citation>
    <scope>NUCLEOTIDE SEQUENCE [LARGE SCALE GENOMIC DNA]</scope>
    <source>
        <strain evidence="12">JCM 4855</strain>
    </source>
</reference>
<dbReference type="Pfam" id="PF03734">
    <property type="entry name" value="YkuD"/>
    <property type="match status" value="1"/>
</dbReference>
<dbReference type="RefSeq" id="WP_189879096.1">
    <property type="nucleotide sequence ID" value="NZ_BMWA01000032.1"/>
</dbReference>
<feature type="domain" description="L,D-TPase catalytic" evidence="10">
    <location>
        <begin position="251"/>
        <end position="387"/>
    </location>
</feature>
<feature type="active site" description="Nucleophile" evidence="7">
    <location>
        <position position="355"/>
    </location>
</feature>
<dbReference type="Gene3D" id="2.40.440.10">
    <property type="entry name" value="L,D-transpeptidase catalytic domain-like"/>
    <property type="match status" value="1"/>
</dbReference>
<dbReference type="InterPro" id="IPR050979">
    <property type="entry name" value="LD-transpeptidase"/>
</dbReference>
<sequence>MTDSKRRKGLVAASALLGGVLVLSACSSGDAGASGGGDDKTSQAQVDEAAAKETSEAQIKITPKDGSTNASINNSAAVTVSKGTLTEVKMTTSDGTEVSGQISADRTSWKPTTQLERATKYKLTATAQDSEGRAAHENASFTTVSPSNSFIGTFTPDDGTTVGVGMPVSINFDKAITNKAAVQKGITVSTTSGQEVACHWFNANRMDCRPENYWQEGSTVTLKLALDGVEGAEGVYGVQQKTVTFKIGRNQVSYVDAKTKQMKVTQNGKTIRTIPISAGSPENKTYEGQMVISEKFKETRMNGATVGFTDDDGKGEYDIADVPHAMRLSTSGTFIHGNYWGAKSIFGSVNTSHGCVGLADTKGADDPNTPGSWFYDNSIVGDVVVVQNTGDKTIAPDNGLNGWNMDWAQWKAGSAV</sequence>
<keyword evidence="5" id="KW-0012">Acyltransferase</keyword>
<gene>
    <name evidence="11" type="ORF">ACFQMH_39220</name>
</gene>
<accession>A0ABW2EBQ6</accession>
<dbReference type="InterPro" id="IPR038063">
    <property type="entry name" value="Transpep_catalytic_dom"/>
</dbReference>
<feature type="region of interest" description="Disordered" evidence="8">
    <location>
        <begin position="29"/>
        <end position="56"/>
    </location>
</feature>
<keyword evidence="6 7" id="KW-0961">Cell wall biogenesis/degradation</keyword>
<protein>
    <submittedName>
        <fullName evidence="11">Ig-like domain-containing protein</fullName>
    </submittedName>
</protein>
<dbReference type="SUPFAM" id="SSF141523">
    <property type="entry name" value="L,D-transpeptidase catalytic domain-like"/>
    <property type="match status" value="1"/>
</dbReference>
<evidence type="ECO:0000259" key="10">
    <source>
        <dbReference type="PROSITE" id="PS52029"/>
    </source>
</evidence>
<keyword evidence="4 7" id="KW-0573">Peptidoglycan synthesis</keyword>
<keyword evidence="9" id="KW-0732">Signal</keyword>
<evidence type="ECO:0000256" key="6">
    <source>
        <dbReference type="ARBA" id="ARBA00023316"/>
    </source>
</evidence>
<feature type="signal peptide" evidence="9">
    <location>
        <begin position="1"/>
        <end position="33"/>
    </location>
</feature>
<feature type="chain" id="PRO_5045968077" evidence="9">
    <location>
        <begin position="34"/>
        <end position="416"/>
    </location>
</feature>
<evidence type="ECO:0000256" key="4">
    <source>
        <dbReference type="ARBA" id="ARBA00022984"/>
    </source>
</evidence>
<dbReference type="PANTHER" id="PTHR30582:SF2">
    <property type="entry name" value="L,D-TRANSPEPTIDASE YCIB-RELATED"/>
    <property type="match status" value="1"/>
</dbReference>
<dbReference type="CDD" id="cd16913">
    <property type="entry name" value="YkuD_like"/>
    <property type="match status" value="1"/>
</dbReference>
<evidence type="ECO:0000256" key="2">
    <source>
        <dbReference type="ARBA" id="ARBA00022679"/>
    </source>
</evidence>
<dbReference type="PROSITE" id="PS51257">
    <property type="entry name" value="PROKAR_LIPOPROTEIN"/>
    <property type="match status" value="1"/>
</dbReference>
<dbReference type="InterPro" id="IPR041280">
    <property type="entry name" value="Big_10"/>
</dbReference>
<evidence type="ECO:0000256" key="1">
    <source>
        <dbReference type="ARBA" id="ARBA00004752"/>
    </source>
</evidence>
<evidence type="ECO:0000256" key="5">
    <source>
        <dbReference type="ARBA" id="ARBA00023315"/>
    </source>
</evidence>
<comment type="caution">
    <text evidence="11">The sequence shown here is derived from an EMBL/GenBank/DDBJ whole genome shotgun (WGS) entry which is preliminary data.</text>
</comment>
<proteinExistence type="predicted"/>
<dbReference type="PROSITE" id="PS52029">
    <property type="entry name" value="LD_TPASE"/>
    <property type="match status" value="1"/>
</dbReference>
<dbReference type="PANTHER" id="PTHR30582">
    <property type="entry name" value="L,D-TRANSPEPTIDASE"/>
    <property type="match status" value="1"/>
</dbReference>
<evidence type="ECO:0000256" key="8">
    <source>
        <dbReference type="SAM" id="MobiDB-lite"/>
    </source>
</evidence>
<feature type="active site" description="Proton donor/acceptor" evidence="7">
    <location>
        <position position="336"/>
    </location>
</feature>
<comment type="pathway">
    <text evidence="1 7">Cell wall biogenesis; peptidoglycan biosynthesis.</text>
</comment>
<evidence type="ECO:0000256" key="3">
    <source>
        <dbReference type="ARBA" id="ARBA00022960"/>
    </source>
</evidence>
<evidence type="ECO:0000256" key="9">
    <source>
        <dbReference type="SAM" id="SignalP"/>
    </source>
</evidence>
<evidence type="ECO:0000256" key="7">
    <source>
        <dbReference type="PROSITE-ProRule" id="PRU01373"/>
    </source>
</evidence>
<dbReference type="InterPro" id="IPR005490">
    <property type="entry name" value="LD_TPept_cat_dom"/>
</dbReference>
<dbReference type="CDD" id="cd13432">
    <property type="entry name" value="LDT_IgD_like_2"/>
    <property type="match status" value="1"/>
</dbReference>
<keyword evidence="3 7" id="KW-0133">Cell shape</keyword>
<dbReference type="Gene3D" id="2.60.40.3780">
    <property type="match status" value="1"/>
</dbReference>
<keyword evidence="12" id="KW-1185">Reference proteome</keyword>
<dbReference type="EMBL" id="JBHSYM010000107">
    <property type="protein sequence ID" value="MFC7017616.1"/>
    <property type="molecule type" value="Genomic_DNA"/>
</dbReference>
<dbReference type="Pfam" id="PF17964">
    <property type="entry name" value="Big_10"/>
    <property type="match status" value="1"/>
</dbReference>
<evidence type="ECO:0000313" key="12">
    <source>
        <dbReference type="Proteomes" id="UP001596409"/>
    </source>
</evidence>
<organism evidence="11 12">
    <name type="scientific">Streptomyces viridiviolaceus</name>
    <dbReference type="NCBI Taxonomy" id="68282"/>
    <lineage>
        <taxon>Bacteria</taxon>
        <taxon>Bacillati</taxon>
        <taxon>Actinomycetota</taxon>
        <taxon>Actinomycetes</taxon>
        <taxon>Kitasatosporales</taxon>
        <taxon>Streptomycetaceae</taxon>
        <taxon>Streptomyces</taxon>
    </lineage>
</organism>